<reference evidence="3 4" key="1">
    <citation type="submission" date="2020-07" db="EMBL/GenBank/DDBJ databases">
        <title>Comparative genomics of pyrophilous fungi reveals a link between fire events and developmental genes.</title>
        <authorList>
            <consortium name="DOE Joint Genome Institute"/>
            <person name="Steindorff A.S."/>
            <person name="Carver A."/>
            <person name="Calhoun S."/>
            <person name="Stillman K."/>
            <person name="Liu H."/>
            <person name="Lipzen A."/>
            <person name="Pangilinan J."/>
            <person name="Labutti K."/>
            <person name="Bruns T.D."/>
            <person name="Grigoriev I.V."/>
        </authorList>
    </citation>
    <scope>NUCLEOTIDE SEQUENCE [LARGE SCALE GENOMIC DNA]</scope>
    <source>
        <strain evidence="3 4">CBS 144469</strain>
    </source>
</reference>
<dbReference type="PANTHER" id="PTHR34605">
    <property type="entry name" value="PHAGE_INTEGRASE DOMAIN-CONTAINING PROTEIN"/>
    <property type="match status" value="1"/>
</dbReference>
<dbReference type="GO" id="GO:0006310">
    <property type="term" value="P:DNA recombination"/>
    <property type="evidence" value="ECO:0007669"/>
    <property type="project" value="InterPro"/>
</dbReference>
<evidence type="ECO:0008006" key="5">
    <source>
        <dbReference type="Google" id="ProtNLM"/>
    </source>
</evidence>
<accession>A0A8H6HF76</accession>
<keyword evidence="4" id="KW-1185">Reference proteome</keyword>
<name>A0A8H6HF76_9AGAR</name>
<evidence type="ECO:0000256" key="2">
    <source>
        <dbReference type="SAM" id="MobiDB-lite"/>
    </source>
</evidence>
<comment type="caution">
    <text evidence="3">The sequence shown here is derived from an EMBL/GenBank/DDBJ whole genome shotgun (WGS) entry which is preliminary data.</text>
</comment>
<dbReference type="OrthoDB" id="2678913at2759"/>
<dbReference type="InterPro" id="IPR010998">
    <property type="entry name" value="Integrase_recombinase_N"/>
</dbReference>
<dbReference type="Gene3D" id="1.10.443.10">
    <property type="entry name" value="Intergrase catalytic core"/>
    <property type="match status" value="1"/>
</dbReference>
<organism evidence="3 4">
    <name type="scientific">Ephemerocybe angulata</name>
    <dbReference type="NCBI Taxonomy" id="980116"/>
    <lineage>
        <taxon>Eukaryota</taxon>
        <taxon>Fungi</taxon>
        <taxon>Dikarya</taxon>
        <taxon>Basidiomycota</taxon>
        <taxon>Agaricomycotina</taxon>
        <taxon>Agaricomycetes</taxon>
        <taxon>Agaricomycetidae</taxon>
        <taxon>Agaricales</taxon>
        <taxon>Agaricineae</taxon>
        <taxon>Psathyrellaceae</taxon>
        <taxon>Ephemerocybe</taxon>
    </lineage>
</organism>
<dbReference type="InterPro" id="IPR052925">
    <property type="entry name" value="Phage_Integrase-like_Recomb"/>
</dbReference>
<feature type="compositionally biased region" description="Polar residues" evidence="2">
    <location>
        <begin position="24"/>
        <end position="40"/>
    </location>
</feature>
<evidence type="ECO:0000313" key="4">
    <source>
        <dbReference type="Proteomes" id="UP000521943"/>
    </source>
</evidence>
<dbReference type="InterPro" id="IPR013762">
    <property type="entry name" value="Integrase-like_cat_sf"/>
</dbReference>
<protein>
    <recommendedName>
        <fullName evidence="5">Core-binding (CB) domain-containing protein</fullName>
    </recommendedName>
</protein>
<evidence type="ECO:0000313" key="3">
    <source>
        <dbReference type="EMBL" id="KAF6745047.1"/>
    </source>
</evidence>
<proteinExistence type="predicted"/>
<gene>
    <name evidence="3" type="ORF">DFP72DRAFT_974553</name>
</gene>
<evidence type="ECO:0000256" key="1">
    <source>
        <dbReference type="ARBA" id="ARBA00023125"/>
    </source>
</evidence>
<dbReference type="GO" id="GO:0015074">
    <property type="term" value="P:DNA integration"/>
    <property type="evidence" value="ECO:0007669"/>
    <property type="project" value="InterPro"/>
</dbReference>
<dbReference type="EMBL" id="JACGCI010000111">
    <property type="protein sequence ID" value="KAF6745047.1"/>
    <property type="molecule type" value="Genomic_DNA"/>
</dbReference>
<dbReference type="Gene3D" id="1.10.150.130">
    <property type="match status" value="1"/>
</dbReference>
<feature type="non-terminal residue" evidence="3">
    <location>
        <position position="366"/>
    </location>
</feature>
<dbReference type="GO" id="GO:0003677">
    <property type="term" value="F:DNA binding"/>
    <property type="evidence" value="ECO:0007669"/>
    <property type="project" value="UniProtKB-KW"/>
</dbReference>
<feature type="region of interest" description="Disordered" evidence="2">
    <location>
        <begin position="1"/>
        <end position="48"/>
    </location>
</feature>
<keyword evidence="1" id="KW-0238">DNA-binding</keyword>
<dbReference type="Proteomes" id="UP000521943">
    <property type="component" value="Unassembled WGS sequence"/>
</dbReference>
<dbReference type="SUPFAM" id="SSF47823">
    <property type="entry name" value="lambda integrase-like, N-terminal domain"/>
    <property type="match status" value="1"/>
</dbReference>
<dbReference type="PANTHER" id="PTHR34605:SF4">
    <property type="entry name" value="DNA ADENINE METHYLTRANSFERASE"/>
    <property type="match status" value="1"/>
</dbReference>
<sequence>MLGPQTLPRMPQLPSAPPLLLTPSVKTGSTGRPSRMNSMPSPLPSSEPVGPLVPLGPLYPPVLVGQRIRRWIPFRQGLDGSHITRASADRVYDVLEQTWNSTTLSTYGSGLGTFHAWCNKQVPPVPDSRRCAVDTPLILDFIACCAGMYSGSTVKNYVYGVKAWHTCHALSWKVDEVHLSSALSAVERLAPPTSKKPKRPPATPEWLESIVSKMDPDSHFDAAVFACLCSTFWSVSRLGEFAVKGSVASFSSSKAPRRSDLRERVRTRQGDLFVSQIHVPATKATMEGEVAVYSDQAGASDPVAAMSRHLSLNNPGPQDHLFAYRTAVGKLVPLTRHKVLARVRELARLASVPPLTGHCLRIGGVL</sequence>
<dbReference type="AlphaFoldDB" id="A0A8H6HF76"/>